<evidence type="ECO:0000259" key="15">
    <source>
        <dbReference type="Pfam" id="PF02603"/>
    </source>
</evidence>
<dbReference type="CDD" id="cd01918">
    <property type="entry name" value="HprK_C"/>
    <property type="match status" value="1"/>
</dbReference>
<evidence type="ECO:0000256" key="14">
    <source>
        <dbReference type="HAMAP-Rule" id="MF_01249"/>
    </source>
</evidence>
<dbReference type="AlphaFoldDB" id="A0A397RUP3"/>
<evidence type="ECO:0000256" key="12">
    <source>
        <dbReference type="ARBA" id="ARBA00023277"/>
    </source>
</evidence>
<feature type="region of interest" description="Important for the catalytic mechanism of both phosphorylation and dephosphorylation" evidence="14">
    <location>
        <begin position="202"/>
        <end position="211"/>
    </location>
</feature>
<keyword evidence="6 14" id="KW-0479">Metal-binding</keyword>
<dbReference type="Pfam" id="PF07475">
    <property type="entry name" value="Hpr_kinase_C"/>
    <property type="match status" value="1"/>
</dbReference>
<evidence type="ECO:0000256" key="13">
    <source>
        <dbReference type="ARBA" id="ARBA00047657"/>
    </source>
</evidence>
<dbReference type="EMBL" id="QXEV01000009">
    <property type="protein sequence ID" value="RIA75855.1"/>
    <property type="molecule type" value="Genomic_DNA"/>
</dbReference>
<proteinExistence type="inferred from homology"/>
<organism evidence="17 18">
    <name type="scientific">Anaeroplasma bactoclasticum</name>
    <dbReference type="NCBI Taxonomy" id="2088"/>
    <lineage>
        <taxon>Bacteria</taxon>
        <taxon>Bacillati</taxon>
        <taxon>Mycoplasmatota</taxon>
        <taxon>Mollicutes</taxon>
        <taxon>Anaeroplasmatales</taxon>
        <taxon>Anaeroplasmataceae</taxon>
        <taxon>Anaeroplasma</taxon>
    </lineage>
</organism>
<feature type="domain" description="HPr(Ser) kinase/phosphorylase N-terminal" evidence="15">
    <location>
        <begin position="5"/>
        <end position="128"/>
    </location>
</feature>
<dbReference type="GO" id="GO:0004674">
    <property type="term" value="F:protein serine/threonine kinase activity"/>
    <property type="evidence" value="ECO:0007669"/>
    <property type="project" value="UniProtKB-KW"/>
</dbReference>
<dbReference type="HAMAP" id="MF_01249">
    <property type="entry name" value="HPr_kinase"/>
    <property type="match status" value="1"/>
</dbReference>
<keyword evidence="10 14" id="KW-0460">Magnesium</keyword>
<keyword evidence="7 14" id="KW-0547">Nucleotide-binding</keyword>
<comment type="catalytic activity">
    <reaction evidence="13 14">
        <text>[HPr protein]-O-phospho-L-serine + phosphate + H(+) = [HPr protein]-L-serine + diphosphate</text>
        <dbReference type="Rhea" id="RHEA:46604"/>
        <dbReference type="Rhea" id="RHEA-COMP:11602"/>
        <dbReference type="Rhea" id="RHEA-COMP:11603"/>
        <dbReference type="ChEBI" id="CHEBI:15378"/>
        <dbReference type="ChEBI" id="CHEBI:29999"/>
        <dbReference type="ChEBI" id="CHEBI:33019"/>
        <dbReference type="ChEBI" id="CHEBI:43474"/>
        <dbReference type="ChEBI" id="CHEBI:83421"/>
    </reaction>
</comment>
<keyword evidence="8 14" id="KW-0418">Kinase</keyword>
<dbReference type="PANTHER" id="PTHR30305">
    <property type="entry name" value="PROTEIN YJDM-RELATED"/>
    <property type="match status" value="1"/>
</dbReference>
<feature type="binding site" evidence="14">
    <location>
        <begin position="154"/>
        <end position="161"/>
    </location>
    <ligand>
        <name>ATP</name>
        <dbReference type="ChEBI" id="CHEBI:30616"/>
    </ligand>
</feature>
<feature type="binding site" evidence="14">
    <location>
        <position position="203"/>
    </location>
    <ligand>
        <name>Mg(2+)</name>
        <dbReference type="ChEBI" id="CHEBI:18420"/>
    </ligand>
</feature>
<dbReference type="InterPro" id="IPR027417">
    <property type="entry name" value="P-loop_NTPase"/>
</dbReference>
<dbReference type="GO" id="GO:0004712">
    <property type="term" value="F:protein serine/threonine/tyrosine kinase activity"/>
    <property type="evidence" value="ECO:0007669"/>
    <property type="project" value="UniProtKB-UniRule"/>
</dbReference>
<evidence type="ECO:0000256" key="6">
    <source>
        <dbReference type="ARBA" id="ARBA00022723"/>
    </source>
</evidence>
<dbReference type="Gene3D" id="3.40.1390.20">
    <property type="entry name" value="HprK N-terminal domain-like"/>
    <property type="match status" value="1"/>
</dbReference>
<dbReference type="SUPFAM" id="SSF75138">
    <property type="entry name" value="HprK N-terminal domain-like"/>
    <property type="match status" value="1"/>
</dbReference>
<keyword evidence="9 14" id="KW-0067">ATP-binding</keyword>
<dbReference type="SUPFAM" id="SSF53795">
    <property type="entry name" value="PEP carboxykinase-like"/>
    <property type="match status" value="1"/>
</dbReference>
<comment type="caution">
    <text evidence="17">The sequence shown here is derived from an EMBL/GenBank/DDBJ whole genome shotgun (WGS) entry which is preliminary data.</text>
</comment>
<sequence>MNEYVTVRELMDAMKLELLAGAGGLDKKITSDMISRPGLEFAGFYDYFDNKRMLLVGSKDATFLHKQGPEAIKNNLDYIFSHDIPCVVFSRNVIINPIFFEMGNKYNVSVLRMDLPTTASSSKLYVYLQDKLAERVSVHGTLMDIGGMGTLIIGKSGIGKSETAHDLIKRGHQLVADDLVEIMEREPGNLIGTSPNVLKRYMEIRGIGIVDVISMFGAASFRDKKMIRLVVELEAWDQNKYYDRLGIDEQKAKYFNTEIPKVTIPVMQGRNVALLVESAAMNEKLKYLGTNAAKEFVEKINHNASGR</sequence>
<dbReference type="InterPro" id="IPR011104">
    <property type="entry name" value="Hpr_kin/Pase_C"/>
</dbReference>
<dbReference type="GO" id="GO:0000155">
    <property type="term" value="F:phosphorelay sensor kinase activity"/>
    <property type="evidence" value="ECO:0007669"/>
    <property type="project" value="InterPro"/>
</dbReference>
<dbReference type="Gene3D" id="3.40.50.300">
    <property type="entry name" value="P-loop containing nucleotide triphosphate hydrolases"/>
    <property type="match status" value="1"/>
</dbReference>
<keyword evidence="5 14" id="KW-0808">Transferase</keyword>
<dbReference type="GO" id="GO:0006109">
    <property type="term" value="P:regulation of carbohydrate metabolic process"/>
    <property type="evidence" value="ECO:0007669"/>
    <property type="project" value="UniProtKB-UniRule"/>
</dbReference>
<keyword evidence="4 14" id="KW-0723">Serine/threonine-protein kinase</keyword>
<evidence type="ECO:0000256" key="1">
    <source>
        <dbReference type="ARBA" id="ARBA00001120"/>
    </source>
</evidence>
<comment type="miscellaneous">
    <text evidence="14">Both phosphorylation and phosphorolysis are carried out by the same active site and suggest a common mechanism for both reactions.</text>
</comment>
<keyword evidence="18" id="KW-1185">Reference proteome</keyword>
<dbReference type="GO" id="GO:0000287">
    <property type="term" value="F:magnesium ion binding"/>
    <property type="evidence" value="ECO:0007669"/>
    <property type="project" value="UniProtKB-UniRule"/>
</dbReference>
<evidence type="ECO:0000256" key="2">
    <source>
        <dbReference type="ARBA" id="ARBA00001946"/>
    </source>
</evidence>
<dbReference type="GO" id="GO:0005524">
    <property type="term" value="F:ATP binding"/>
    <property type="evidence" value="ECO:0007669"/>
    <property type="project" value="UniProtKB-UniRule"/>
</dbReference>
<keyword evidence="11 14" id="KW-0511">Multifunctional enzyme</keyword>
<dbReference type="InterPro" id="IPR011126">
    <property type="entry name" value="Hpr_kin/Pase_Hpr_N"/>
</dbReference>
<evidence type="ECO:0000259" key="16">
    <source>
        <dbReference type="Pfam" id="PF07475"/>
    </source>
</evidence>
<dbReference type="InterPro" id="IPR003755">
    <property type="entry name" value="HPr(Ser)_kin/Pase"/>
</dbReference>
<comment type="catalytic activity">
    <reaction evidence="1 14">
        <text>[HPr protein]-L-serine + ATP = [HPr protein]-O-phospho-L-serine + ADP + H(+)</text>
        <dbReference type="Rhea" id="RHEA:46600"/>
        <dbReference type="Rhea" id="RHEA-COMP:11602"/>
        <dbReference type="Rhea" id="RHEA-COMP:11603"/>
        <dbReference type="ChEBI" id="CHEBI:15378"/>
        <dbReference type="ChEBI" id="CHEBI:29999"/>
        <dbReference type="ChEBI" id="CHEBI:30616"/>
        <dbReference type="ChEBI" id="CHEBI:83421"/>
        <dbReference type="ChEBI" id="CHEBI:456216"/>
    </reaction>
</comment>
<evidence type="ECO:0000256" key="7">
    <source>
        <dbReference type="ARBA" id="ARBA00022741"/>
    </source>
</evidence>
<feature type="active site" evidence="14">
    <location>
        <position position="244"/>
    </location>
</feature>
<dbReference type="InParanoid" id="A0A397RUP3"/>
<dbReference type="EC" id="2.7.4.-" evidence="14"/>
<evidence type="ECO:0000256" key="10">
    <source>
        <dbReference type="ARBA" id="ARBA00022842"/>
    </source>
</evidence>
<comment type="similarity">
    <text evidence="3 14">Belongs to the HPrK/P family.</text>
</comment>
<evidence type="ECO:0000256" key="11">
    <source>
        <dbReference type="ARBA" id="ARBA00023268"/>
    </source>
</evidence>
<evidence type="ECO:0000313" key="18">
    <source>
        <dbReference type="Proteomes" id="UP000266506"/>
    </source>
</evidence>
<dbReference type="FunCoup" id="A0A397RUP3">
    <property type="interactions" value="2"/>
</dbReference>
<dbReference type="Pfam" id="PF02603">
    <property type="entry name" value="Hpr_kinase_N"/>
    <property type="match status" value="1"/>
</dbReference>
<feature type="active site" evidence="14">
    <location>
        <position position="139"/>
    </location>
</feature>
<feature type="binding site" evidence="14">
    <location>
        <position position="161"/>
    </location>
    <ligand>
        <name>Mg(2+)</name>
        <dbReference type="ChEBI" id="CHEBI:18420"/>
    </ligand>
</feature>
<evidence type="ECO:0000256" key="3">
    <source>
        <dbReference type="ARBA" id="ARBA00006883"/>
    </source>
</evidence>
<feature type="region of interest" description="Important for the catalytic mechanism of dephosphorylation" evidence="14">
    <location>
        <begin position="265"/>
        <end position="270"/>
    </location>
</feature>
<dbReference type="EC" id="2.7.11.-" evidence="14"/>
<feature type="active site" evidence="14">
    <location>
        <position position="160"/>
    </location>
</feature>
<gene>
    <name evidence="14" type="primary">hprK</name>
    <name evidence="17" type="ORF">EI71_01027</name>
</gene>
<evidence type="ECO:0000256" key="9">
    <source>
        <dbReference type="ARBA" id="ARBA00022840"/>
    </source>
</evidence>
<evidence type="ECO:0000256" key="8">
    <source>
        <dbReference type="ARBA" id="ARBA00022777"/>
    </source>
</evidence>
<evidence type="ECO:0000313" key="17">
    <source>
        <dbReference type="EMBL" id="RIA75855.1"/>
    </source>
</evidence>
<keyword evidence="12" id="KW-0119">Carbohydrate metabolism</keyword>
<dbReference type="OrthoDB" id="9778803at2"/>
<evidence type="ECO:0000256" key="5">
    <source>
        <dbReference type="ARBA" id="ARBA00022679"/>
    </source>
</evidence>
<feature type="domain" description="HPr kinase/phosphorylase C-terminal" evidence="16">
    <location>
        <begin position="131"/>
        <end position="299"/>
    </location>
</feature>
<comment type="domain">
    <text evidence="14">The Walker A ATP-binding motif also binds Pi and PPi.</text>
</comment>
<protein>
    <recommendedName>
        <fullName evidence="14">HPr kinase/phosphorylase</fullName>
        <shortName evidence="14">HPrK/P</shortName>
        <ecNumber evidence="14">2.7.11.-</ecNumber>
        <ecNumber evidence="14">2.7.4.-</ecNumber>
    </recommendedName>
    <alternativeName>
        <fullName evidence="14">HPr(Ser) kinase/phosphorylase</fullName>
    </alternativeName>
</protein>
<dbReference type="NCBIfam" id="TIGR00679">
    <property type="entry name" value="hpr-ser"/>
    <property type="match status" value="1"/>
</dbReference>
<dbReference type="FunFam" id="3.40.50.300:FF:000174">
    <property type="entry name" value="HPr kinase/phosphorylase"/>
    <property type="match status" value="1"/>
</dbReference>
<dbReference type="PANTHER" id="PTHR30305:SF1">
    <property type="entry name" value="HPR KINASE_PHOSPHORYLASE"/>
    <property type="match status" value="1"/>
</dbReference>
<name>A0A397RUP3_9MOLU</name>
<feature type="active site" description="Proton acceptor; for phosphorylation activity. Proton donor; for dephosphorylation activity" evidence="14">
    <location>
        <position position="178"/>
    </location>
</feature>
<reference evidence="17 18" key="1">
    <citation type="submission" date="2018-08" db="EMBL/GenBank/DDBJ databases">
        <title>Genomic Encyclopedia of Archaeal and Bacterial Type Strains, Phase II (KMG-II): from individual species to whole genera.</title>
        <authorList>
            <person name="Goeker M."/>
        </authorList>
    </citation>
    <scope>NUCLEOTIDE SEQUENCE [LARGE SCALE GENOMIC DNA]</scope>
    <source>
        <strain evidence="17 18">ATCC 27112</strain>
    </source>
</reference>
<dbReference type="RefSeq" id="WP_119016175.1">
    <property type="nucleotide sequence ID" value="NZ_QXEV01000009.1"/>
</dbReference>
<dbReference type="Proteomes" id="UP000266506">
    <property type="component" value="Unassembled WGS sequence"/>
</dbReference>
<comment type="function">
    <text evidence="14">Catalyzes the ATP- as well as the pyrophosphate-dependent phosphorylation of a specific serine residue in HPr, a phosphocarrier protein of the phosphoenolpyruvate-dependent sugar phosphotransferase system (PTS). HprK/P also catalyzes the pyrophosphate-producing, inorganic phosphate-dependent dephosphorylation (phosphorolysis) of seryl-phosphorylated HPr (P-Ser-HPr).</text>
</comment>
<dbReference type="InterPro" id="IPR028979">
    <property type="entry name" value="Ser_kin/Pase_Hpr-like_N_sf"/>
</dbReference>
<comment type="subunit">
    <text evidence="14">Homohexamer.</text>
</comment>
<comment type="cofactor">
    <cofactor evidence="2 14">
        <name>Mg(2+)</name>
        <dbReference type="ChEBI" id="CHEBI:18420"/>
    </cofactor>
</comment>
<accession>A0A397RUP3</accession>
<evidence type="ECO:0000256" key="4">
    <source>
        <dbReference type="ARBA" id="ARBA00022527"/>
    </source>
</evidence>